<reference evidence="2 3" key="1">
    <citation type="submission" date="2019-09" db="EMBL/GenBank/DDBJ databases">
        <title>Draft genome sequencing of Hungatella hathewayi 123Y-2.</title>
        <authorList>
            <person name="Lv Q."/>
            <person name="Li S."/>
        </authorList>
    </citation>
    <scope>NUCLEOTIDE SEQUENCE [LARGE SCALE GENOMIC DNA]</scope>
    <source>
        <strain evidence="2 3">123Y-2</strain>
    </source>
</reference>
<dbReference type="RefSeq" id="WP_055651191.1">
    <property type="nucleotide sequence ID" value="NZ_CABJBJ010000028.1"/>
</dbReference>
<gene>
    <name evidence="2" type="ORF">GNE07_12455</name>
</gene>
<name>A0AAW9WGY7_9FIRM</name>
<evidence type="ECO:0000313" key="3">
    <source>
        <dbReference type="Proteomes" id="UP000434223"/>
    </source>
</evidence>
<dbReference type="Gene3D" id="3.40.50.2000">
    <property type="entry name" value="Glycogen Phosphorylase B"/>
    <property type="match status" value="1"/>
</dbReference>
<comment type="caution">
    <text evidence="2">The sequence shown here is derived from an EMBL/GenBank/DDBJ whole genome shotgun (WGS) entry which is preliminary data.</text>
</comment>
<dbReference type="PANTHER" id="PTHR46401:SF2">
    <property type="entry name" value="GLYCOSYLTRANSFERASE WBBK-RELATED"/>
    <property type="match status" value="1"/>
</dbReference>
<accession>A0AAW9WGY7</accession>
<dbReference type="PANTHER" id="PTHR46401">
    <property type="entry name" value="GLYCOSYLTRANSFERASE WBBK-RELATED"/>
    <property type="match status" value="1"/>
</dbReference>
<dbReference type="SUPFAM" id="SSF53756">
    <property type="entry name" value="UDP-Glycosyltransferase/glycogen phosphorylase"/>
    <property type="match status" value="1"/>
</dbReference>
<sequence>MDKRRMLYISPFWPVKSGVSEYSEILIWGLKKYFDITLFIDNYLIENREISKVFPIVHKSDMSERDFKKYDILIYNFGNNPEAHEYMYDVFLNHPGFIVLHDLSLYYLTIGYYQKKGMLYQKIYELEGADGITKVKESLNNAPGTDLLQQKDLASSLLLNNEILPLAKGIFVHSNYTKNQVIQLFPDSNVSVINLVNCVPAQVKKSNYDLRKQFNVKSNEFIVGSIGFIAPSKQCECCCHAIKKYNLMSSQKVHYIMIGEGNYIDHLLDDHIHKTGFLSNMDFFKAISECDFIFNLRYPYHGESSATLLQCMILKKFCIVTNIGWFGELPSDAVLKVSADIDSAELSSIIEKVICSPEDVQPIIERAYEYAANECSVETVALQIKNSIGE</sequence>
<dbReference type="AlphaFoldDB" id="A0AAW9WGY7"/>
<keyword evidence="1" id="KW-0808">Transferase</keyword>
<evidence type="ECO:0000313" key="2">
    <source>
        <dbReference type="EMBL" id="MUB63864.1"/>
    </source>
</evidence>
<evidence type="ECO:0008006" key="4">
    <source>
        <dbReference type="Google" id="ProtNLM"/>
    </source>
</evidence>
<dbReference type="EMBL" id="WNME01000007">
    <property type="protein sequence ID" value="MUB63864.1"/>
    <property type="molecule type" value="Genomic_DNA"/>
</dbReference>
<organism evidence="2 3">
    <name type="scientific">Hungatella hathewayi</name>
    <dbReference type="NCBI Taxonomy" id="154046"/>
    <lineage>
        <taxon>Bacteria</taxon>
        <taxon>Bacillati</taxon>
        <taxon>Bacillota</taxon>
        <taxon>Clostridia</taxon>
        <taxon>Lachnospirales</taxon>
        <taxon>Lachnospiraceae</taxon>
        <taxon>Hungatella</taxon>
    </lineage>
</organism>
<protein>
    <recommendedName>
        <fullName evidence="4">Glycosyltransferase family 1 protein</fullName>
    </recommendedName>
</protein>
<proteinExistence type="predicted"/>
<dbReference type="GO" id="GO:0009103">
    <property type="term" value="P:lipopolysaccharide biosynthetic process"/>
    <property type="evidence" value="ECO:0007669"/>
    <property type="project" value="TreeGrafter"/>
</dbReference>
<dbReference type="GO" id="GO:0016757">
    <property type="term" value="F:glycosyltransferase activity"/>
    <property type="evidence" value="ECO:0007669"/>
    <property type="project" value="TreeGrafter"/>
</dbReference>
<dbReference type="Proteomes" id="UP000434223">
    <property type="component" value="Unassembled WGS sequence"/>
</dbReference>
<evidence type="ECO:0000256" key="1">
    <source>
        <dbReference type="ARBA" id="ARBA00022679"/>
    </source>
</evidence>